<accession>A0A6G8AN13</accession>
<evidence type="ECO:0000256" key="2">
    <source>
        <dbReference type="ARBA" id="ARBA00023125"/>
    </source>
</evidence>
<gene>
    <name evidence="6" type="ORF">G7081_04135</name>
</gene>
<dbReference type="GO" id="GO:0003677">
    <property type="term" value="F:DNA binding"/>
    <property type="evidence" value="ECO:0007669"/>
    <property type="project" value="UniProtKB-KW"/>
</dbReference>
<evidence type="ECO:0000256" key="4">
    <source>
        <dbReference type="ARBA" id="ARBA00023163"/>
    </source>
</evidence>
<dbReference type="SMART" id="SM00422">
    <property type="entry name" value="HTH_MERR"/>
    <property type="match status" value="1"/>
</dbReference>
<evidence type="ECO:0000256" key="3">
    <source>
        <dbReference type="ARBA" id="ARBA00023159"/>
    </source>
</evidence>
<dbReference type="PANTHER" id="PTHR30204">
    <property type="entry name" value="REDOX-CYCLING DRUG-SENSING TRANSCRIPTIONAL ACTIVATOR SOXR"/>
    <property type="match status" value="1"/>
</dbReference>
<dbReference type="EMBL" id="CP049886">
    <property type="protein sequence ID" value="QIL46315.1"/>
    <property type="molecule type" value="Genomic_DNA"/>
</dbReference>
<name>A0A6G8AN13_9ENTE</name>
<dbReference type="InterPro" id="IPR009061">
    <property type="entry name" value="DNA-bd_dom_put_sf"/>
</dbReference>
<reference evidence="6 7" key="1">
    <citation type="submission" date="2020-03" db="EMBL/GenBank/DDBJ databases">
        <title>Vagococcus sp. nov., isolated from beetles.</title>
        <authorList>
            <person name="Hyun D.-W."/>
            <person name="Bae J.-W."/>
        </authorList>
    </citation>
    <scope>NUCLEOTIDE SEQUENCE [LARGE SCALE GENOMIC DNA]</scope>
    <source>
        <strain evidence="6 7">HDW17A</strain>
    </source>
</reference>
<proteinExistence type="predicted"/>
<dbReference type="GO" id="GO:0003700">
    <property type="term" value="F:DNA-binding transcription factor activity"/>
    <property type="evidence" value="ECO:0007669"/>
    <property type="project" value="InterPro"/>
</dbReference>
<dbReference type="InterPro" id="IPR047057">
    <property type="entry name" value="MerR_fam"/>
</dbReference>
<evidence type="ECO:0000256" key="1">
    <source>
        <dbReference type="ARBA" id="ARBA00023015"/>
    </source>
</evidence>
<organism evidence="6 7">
    <name type="scientific">Vagococcus coleopterorum</name>
    <dbReference type="NCBI Taxonomy" id="2714946"/>
    <lineage>
        <taxon>Bacteria</taxon>
        <taxon>Bacillati</taxon>
        <taxon>Bacillota</taxon>
        <taxon>Bacilli</taxon>
        <taxon>Lactobacillales</taxon>
        <taxon>Enterococcaceae</taxon>
        <taxon>Vagococcus</taxon>
    </lineage>
</organism>
<dbReference type="Gene3D" id="1.10.1660.10">
    <property type="match status" value="1"/>
</dbReference>
<feature type="domain" description="HTH merR-type" evidence="5">
    <location>
        <begin position="2"/>
        <end position="71"/>
    </location>
</feature>
<dbReference type="CDD" id="cd01106">
    <property type="entry name" value="HTH_TipAL-Mta"/>
    <property type="match status" value="1"/>
</dbReference>
<dbReference type="Proteomes" id="UP000500890">
    <property type="component" value="Chromosome"/>
</dbReference>
<dbReference type="AlphaFoldDB" id="A0A6G8AN13"/>
<keyword evidence="4" id="KW-0804">Transcription</keyword>
<dbReference type="Pfam" id="PF07739">
    <property type="entry name" value="TipAS"/>
    <property type="match status" value="1"/>
</dbReference>
<protein>
    <submittedName>
        <fullName evidence="6">MerR family transcriptional regulator</fullName>
    </submittedName>
</protein>
<keyword evidence="1" id="KW-0805">Transcription regulation</keyword>
<dbReference type="Pfam" id="PF13411">
    <property type="entry name" value="MerR_1"/>
    <property type="match status" value="1"/>
</dbReference>
<keyword evidence="2" id="KW-0238">DNA-binding</keyword>
<dbReference type="RefSeq" id="WP_166007670.1">
    <property type="nucleotide sequence ID" value="NZ_CP049886.1"/>
</dbReference>
<dbReference type="InterPro" id="IPR012925">
    <property type="entry name" value="TipAS_dom"/>
</dbReference>
<evidence type="ECO:0000259" key="5">
    <source>
        <dbReference type="PROSITE" id="PS50937"/>
    </source>
</evidence>
<dbReference type="KEGG" id="vah:G7081_04135"/>
<dbReference type="InterPro" id="IPR000551">
    <property type="entry name" value="MerR-type_HTH_dom"/>
</dbReference>
<sequence>MTLTIKELADLAGISNKTLRYYDQINLLKPSYYTEAGYRIYEQAEIDRLHKILLYKTFDMPLEKIAALLDQEDNQLELLKSHQSLLLAKQTQLINLIANIEQTIKTIEGESTMTNTEKFAAFKTSIDENEALYGEELRQSYGSDVINQSVHAMKNMTTEQYNTWLALETTLLAHLQKHAETAIPSPEAELLFNTHKEWLHMSWGSYDRKRHAGLAELYLINPEFTEYYDSRCGDGSTTVLVDIIRYYTSH</sequence>
<dbReference type="PANTHER" id="PTHR30204:SF90">
    <property type="entry name" value="HTH-TYPE TRANSCRIPTIONAL ACTIVATOR MTA"/>
    <property type="match status" value="1"/>
</dbReference>
<dbReference type="SUPFAM" id="SSF89082">
    <property type="entry name" value="Antibiotic binding domain of TipA-like multidrug resistance regulators"/>
    <property type="match status" value="1"/>
</dbReference>
<dbReference type="SUPFAM" id="SSF46955">
    <property type="entry name" value="Putative DNA-binding domain"/>
    <property type="match status" value="1"/>
</dbReference>
<dbReference type="Gene3D" id="1.10.490.50">
    <property type="entry name" value="Antibiotic binding domain of TipA-like multidrug resistance regulators"/>
    <property type="match status" value="1"/>
</dbReference>
<keyword evidence="3" id="KW-0010">Activator</keyword>
<keyword evidence="7" id="KW-1185">Reference proteome</keyword>
<evidence type="ECO:0000313" key="6">
    <source>
        <dbReference type="EMBL" id="QIL46315.1"/>
    </source>
</evidence>
<evidence type="ECO:0000313" key="7">
    <source>
        <dbReference type="Proteomes" id="UP000500890"/>
    </source>
</evidence>
<dbReference type="PROSITE" id="PS50937">
    <property type="entry name" value="HTH_MERR_2"/>
    <property type="match status" value="1"/>
</dbReference>
<dbReference type="InterPro" id="IPR036244">
    <property type="entry name" value="TipA-like_antibiotic-bd"/>
</dbReference>